<organism evidence="2 3">
    <name type="scientific">Romanomermis culicivorax</name>
    <name type="common">Nematode worm</name>
    <dbReference type="NCBI Taxonomy" id="13658"/>
    <lineage>
        <taxon>Eukaryota</taxon>
        <taxon>Metazoa</taxon>
        <taxon>Ecdysozoa</taxon>
        <taxon>Nematoda</taxon>
        <taxon>Enoplea</taxon>
        <taxon>Dorylaimia</taxon>
        <taxon>Mermithida</taxon>
        <taxon>Mermithoidea</taxon>
        <taxon>Mermithidae</taxon>
        <taxon>Romanomermis</taxon>
    </lineage>
</organism>
<feature type="region of interest" description="Disordered" evidence="1">
    <location>
        <begin position="277"/>
        <end position="301"/>
    </location>
</feature>
<evidence type="ECO:0000313" key="3">
    <source>
        <dbReference type="WBParaSite" id="nRc.2.0.1.t31037-RA"/>
    </source>
</evidence>
<name>A0A915JZF5_ROMCU</name>
<protein>
    <submittedName>
        <fullName evidence="3">Uncharacterized protein</fullName>
    </submittedName>
</protein>
<dbReference type="AlphaFoldDB" id="A0A915JZF5"/>
<evidence type="ECO:0000313" key="2">
    <source>
        <dbReference type="Proteomes" id="UP000887565"/>
    </source>
</evidence>
<keyword evidence="2" id="KW-1185">Reference proteome</keyword>
<dbReference type="Proteomes" id="UP000887565">
    <property type="component" value="Unplaced"/>
</dbReference>
<reference evidence="3" key="1">
    <citation type="submission" date="2022-11" db="UniProtKB">
        <authorList>
            <consortium name="WormBaseParasite"/>
        </authorList>
    </citation>
    <scope>IDENTIFICATION</scope>
</reference>
<proteinExistence type="predicted"/>
<accession>A0A915JZF5</accession>
<dbReference type="WBParaSite" id="nRc.2.0.1.t31037-RA">
    <property type="protein sequence ID" value="nRc.2.0.1.t31037-RA"/>
    <property type="gene ID" value="nRc.2.0.1.g31037"/>
</dbReference>
<feature type="region of interest" description="Disordered" evidence="1">
    <location>
        <begin position="322"/>
        <end position="364"/>
    </location>
</feature>
<sequence>MSAPHISARGVPGSNQMPAPFYPSRSANLMNQRPTLEAVSIVQHNSTVPHTVPEYTVVVNSQFPPGHSTSVGQNNPFNPNNPMQARPDNIYQPQSFVPTGAPFIYPMNPYFSQPATQWLGTTSAAPLGGQYIQTMPYSQLLPPNAIRVSTSNMAAGGTAPVSASQAAAVKPESNAAHSAVSPAMTDQPPFGKPPGIYSHEQHVFSRPKHPRQTTTPPTQGAAQAGGRVIKDTTSGNDRPKPSHSPAIATQSQENVAQMENAYSELSLAIAQVTDKKDDQKVAAAHPKPLPHAENPPAAAAAVKRVEEAPPPQQVAPAAAAPPITFGFFDDSGVGAGSDEISSPSPPEASPEKTTQPEAAVPAGSGAEAVVAVELTNTTVITSSNRSAIVHTTEEISSTTAVATVVALEKKDAASLDKREIANVEKVPVKDPQAELLGELKNKKATNAWFYDNPEGNRVYDSEYMFLLLKLPLSCQKPEFTTHLSDVCMSDWENRAEQSV</sequence>
<feature type="compositionally biased region" description="Low complexity" evidence="1">
    <location>
        <begin position="212"/>
        <end position="227"/>
    </location>
</feature>
<feature type="compositionally biased region" description="Low complexity" evidence="1">
    <location>
        <begin position="291"/>
        <end position="301"/>
    </location>
</feature>
<evidence type="ECO:0000256" key="1">
    <source>
        <dbReference type="SAM" id="MobiDB-lite"/>
    </source>
</evidence>
<feature type="region of interest" description="Disordered" evidence="1">
    <location>
        <begin position="165"/>
        <end position="250"/>
    </location>
</feature>